<comment type="caution">
    <text evidence="1">The sequence shown here is derived from an EMBL/GenBank/DDBJ whole genome shotgun (WGS) entry which is preliminary data.</text>
</comment>
<keyword evidence="2" id="KW-1185">Reference proteome</keyword>
<sequence length="260" mass="29517">MYFKTLFSFALVIFTLSNNAISSNPYDLENKTYNTDVAYFYDHPANFYSFDVIHNTGKPPKIFDSNPIYIFLKDLKDDICNVLQPSIIDFIPGDEGYSDFKQVVIVIGRKDNDSHITCYEDLKRLGRKVKLYFTDIYLNLPVVGFSSKLEYPDDGPAKLGYYNGGPVRYFDFGINPAGNATADLFHAVSKNYTRLANLPSTIPGLKDYSAMWIVFNLTVVKPLKEITSLDQLSDITPVYINAIVNCPVSITILEKKLNRY</sequence>
<dbReference type="EMBL" id="CAJVPM010000424">
    <property type="protein sequence ID" value="CAG8444209.1"/>
    <property type="molecule type" value="Genomic_DNA"/>
</dbReference>
<evidence type="ECO:0000313" key="2">
    <source>
        <dbReference type="Proteomes" id="UP000789860"/>
    </source>
</evidence>
<protein>
    <submittedName>
        <fullName evidence="1">8082_t:CDS:1</fullName>
    </submittedName>
</protein>
<organism evidence="1 2">
    <name type="scientific">Scutellospora calospora</name>
    <dbReference type="NCBI Taxonomy" id="85575"/>
    <lineage>
        <taxon>Eukaryota</taxon>
        <taxon>Fungi</taxon>
        <taxon>Fungi incertae sedis</taxon>
        <taxon>Mucoromycota</taxon>
        <taxon>Glomeromycotina</taxon>
        <taxon>Glomeromycetes</taxon>
        <taxon>Diversisporales</taxon>
        <taxon>Gigasporaceae</taxon>
        <taxon>Scutellospora</taxon>
    </lineage>
</organism>
<proteinExistence type="predicted"/>
<reference evidence="1" key="1">
    <citation type="submission" date="2021-06" db="EMBL/GenBank/DDBJ databases">
        <authorList>
            <person name="Kallberg Y."/>
            <person name="Tangrot J."/>
            <person name="Rosling A."/>
        </authorList>
    </citation>
    <scope>NUCLEOTIDE SEQUENCE</scope>
    <source>
        <strain evidence="1">AU212A</strain>
    </source>
</reference>
<dbReference type="Proteomes" id="UP000789860">
    <property type="component" value="Unassembled WGS sequence"/>
</dbReference>
<gene>
    <name evidence="1" type="ORF">SCALOS_LOCUS823</name>
</gene>
<name>A0ACA9JZN5_9GLOM</name>
<evidence type="ECO:0000313" key="1">
    <source>
        <dbReference type="EMBL" id="CAG8444209.1"/>
    </source>
</evidence>
<accession>A0ACA9JZN5</accession>